<feature type="compositionally biased region" description="Polar residues" evidence="1">
    <location>
        <begin position="252"/>
        <end position="263"/>
    </location>
</feature>
<feature type="region of interest" description="Disordered" evidence="1">
    <location>
        <begin position="1"/>
        <end position="29"/>
    </location>
</feature>
<accession>A0ABR3RCE2</accession>
<feature type="region of interest" description="Disordered" evidence="1">
    <location>
        <begin position="70"/>
        <end position="105"/>
    </location>
</feature>
<feature type="region of interest" description="Disordered" evidence="1">
    <location>
        <begin position="310"/>
        <end position="334"/>
    </location>
</feature>
<feature type="compositionally biased region" description="Polar residues" evidence="1">
    <location>
        <begin position="92"/>
        <end position="104"/>
    </location>
</feature>
<keyword evidence="3" id="KW-1185">Reference proteome</keyword>
<dbReference type="EMBL" id="JAKIXB020000015">
    <property type="protein sequence ID" value="KAL1601968.1"/>
    <property type="molecule type" value="Genomic_DNA"/>
</dbReference>
<feature type="compositionally biased region" description="Basic and acidic residues" evidence="1">
    <location>
        <begin position="270"/>
        <end position="280"/>
    </location>
</feature>
<evidence type="ECO:0000313" key="3">
    <source>
        <dbReference type="Proteomes" id="UP001521222"/>
    </source>
</evidence>
<gene>
    <name evidence="2" type="ORF">SLS59_005134</name>
</gene>
<name>A0ABR3RCE2_9PLEO</name>
<dbReference type="Proteomes" id="UP001521222">
    <property type="component" value="Unassembled WGS sequence"/>
</dbReference>
<organism evidence="2 3">
    <name type="scientific">Nothophoma quercina</name>
    <dbReference type="NCBI Taxonomy" id="749835"/>
    <lineage>
        <taxon>Eukaryota</taxon>
        <taxon>Fungi</taxon>
        <taxon>Dikarya</taxon>
        <taxon>Ascomycota</taxon>
        <taxon>Pezizomycotina</taxon>
        <taxon>Dothideomycetes</taxon>
        <taxon>Pleosporomycetidae</taxon>
        <taxon>Pleosporales</taxon>
        <taxon>Pleosporineae</taxon>
        <taxon>Didymellaceae</taxon>
        <taxon>Nothophoma</taxon>
    </lineage>
</organism>
<comment type="caution">
    <text evidence="2">The sequence shown here is derived from an EMBL/GenBank/DDBJ whole genome shotgun (WGS) entry which is preliminary data.</text>
</comment>
<evidence type="ECO:0000313" key="2">
    <source>
        <dbReference type="EMBL" id="KAL1601968.1"/>
    </source>
</evidence>
<reference evidence="2 3" key="1">
    <citation type="submission" date="2024-02" db="EMBL/GenBank/DDBJ databases">
        <title>De novo assembly and annotation of 12 fungi associated with fruit tree decline syndrome in Ontario, Canada.</title>
        <authorList>
            <person name="Sulman M."/>
            <person name="Ellouze W."/>
            <person name="Ilyukhin E."/>
        </authorList>
    </citation>
    <scope>NUCLEOTIDE SEQUENCE [LARGE SCALE GENOMIC DNA]</scope>
    <source>
        <strain evidence="2 3">M97-236</strain>
    </source>
</reference>
<evidence type="ECO:0008006" key="4">
    <source>
        <dbReference type="Google" id="ProtNLM"/>
    </source>
</evidence>
<protein>
    <recommendedName>
        <fullName evidence="4">Myb-like domain-containing protein</fullName>
    </recommendedName>
</protein>
<feature type="region of interest" description="Disordered" evidence="1">
    <location>
        <begin position="252"/>
        <end position="280"/>
    </location>
</feature>
<sequence>MRCDAEDSDASAPHPERTPPPSSDTDGFESDEEIMPLLSYGTHILPIHVTMTYLTADPGLPGLRRKLLATRRANRQRQTSESQRGGDRIRSRQSAVKLTPSQMQADERIQQEVAVSKPVAMPPTPVMTNSLPPSSQRAIALAEFQKEKHHNGQIKNQHNGRLPVEQDIESFLIQGAERVRLQKRRRDDLVAQMDDQRDFFPSIATDAEAAAHDDEAMRVNLDLTNSGAEEHLKWNTPLRSCYLPPHLRFDAPTTSKPEPTGATNHKAIPRMHDQEEQEKKFAEEIKKKLSAPKASLSKTSLEAEIKSEATANTTIGTSQPGVSQPQSRTLNSHTTLSTGTDVVVPTVGILHLHYPASYCSPAHDEPASGFDVLVGSTHDYMSDHPSSAASTININNTDNLEQRTLRVFGEGDRGVAPGVSSPAQNYDMLEGSTEEDCRQRWEQIRLKDPLPLLLWSAKLDGQLLELRACSEPWTTIAECLNKTTGECKQRFKEIRPKGWMPKNAKQKKKVKSKNPPRDTIVHDKELGEKIGLQDAFDLAQAMHKDEDIKSVDKETDTTALKQAREQTKVTKVRLEKMFDHSEALHTKNTKLVSKLMRMAKAGGFSGQGTAWRKEIDALTASEVEELYEFHEY</sequence>
<proteinExistence type="predicted"/>
<evidence type="ECO:0000256" key="1">
    <source>
        <dbReference type="SAM" id="MobiDB-lite"/>
    </source>
</evidence>